<proteinExistence type="predicted"/>
<comment type="caution">
    <text evidence="3">The sequence shown here is derived from an EMBL/GenBank/DDBJ whole genome shotgun (WGS) entry which is preliminary data.</text>
</comment>
<name>A0AAN6MCK1_9PEZI</name>
<keyword evidence="4" id="KW-1185">Reference proteome</keyword>
<dbReference type="EMBL" id="MU856054">
    <property type="protein sequence ID" value="KAK3897852.1"/>
    <property type="molecule type" value="Genomic_DNA"/>
</dbReference>
<evidence type="ECO:0000256" key="1">
    <source>
        <dbReference type="ARBA" id="ARBA00022737"/>
    </source>
</evidence>
<feature type="domain" description="Nephrocystin 3-like N-terminal" evidence="2">
    <location>
        <begin position="101"/>
        <end position="145"/>
    </location>
</feature>
<protein>
    <recommendedName>
        <fullName evidence="2">Nephrocystin 3-like N-terminal domain-containing protein</fullName>
    </recommendedName>
</protein>
<sequence>MNRTATEGFTQDELTDFSWEPEERGLVLVRLAGAAGPMNFRRKLQWPLDSKKMREILDKIKAEIPIIELAVVGDSYAMTLCCTDPTVKHVASRKIHQPSSNTWTLDADAFKEWKTTPGQALWLHGIPGAGKTIICSTIIDHKRDPPECFDKQCQALPCDVGSLELSSHLPWL</sequence>
<dbReference type="PANTHER" id="PTHR10039">
    <property type="entry name" value="AMELOGENIN"/>
    <property type="match status" value="1"/>
</dbReference>
<keyword evidence="1" id="KW-0677">Repeat</keyword>
<reference evidence="3" key="2">
    <citation type="submission" date="2023-05" db="EMBL/GenBank/DDBJ databases">
        <authorList>
            <consortium name="Lawrence Berkeley National Laboratory"/>
            <person name="Steindorff A."/>
            <person name="Hensen N."/>
            <person name="Bonometti L."/>
            <person name="Westerberg I."/>
            <person name="Brannstrom I.O."/>
            <person name="Guillou S."/>
            <person name="Cros-Aarteil S."/>
            <person name="Calhoun S."/>
            <person name="Haridas S."/>
            <person name="Kuo A."/>
            <person name="Mondo S."/>
            <person name="Pangilinan J."/>
            <person name="Riley R."/>
            <person name="Labutti K."/>
            <person name="Andreopoulos B."/>
            <person name="Lipzen A."/>
            <person name="Chen C."/>
            <person name="Yanf M."/>
            <person name="Daum C."/>
            <person name="Ng V."/>
            <person name="Clum A."/>
            <person name="Ohm R."/>
            <person name="Martin F."/>
            <person name="Silar P."/>
            <person name="Natvig D."/>
            <person name="Lalanne C."/>
            <person name="Gautier V."/>
            <person name="Ament-Velasquez S.L."/>
            <person name="Kruys A."/>
            <person name="Hutchinson M.I."/>
            <person name="Powell A.J."/>
            <person name="Barry K."/>
            <person name="Miller A.N."/>
            <person name="Grigoriev I.V."/>
            <person name="Debuchy R."/>
            <person name="Gladieux P."/>
            <person name="Thoren M.H."/>
            <person name="Johannesson H."/>
        </authorList>
    </citation>
    <scope>NUCLEOTIDE SEQUENCE</scope>
    <source>
        <strain evidence="3">CBS 103.79</strain>
    </source>
</reference>
<evidence type="ECO:0000313" key="4">
    <source>
        <dbReference type="Proteomes" id="UP001303889"/>
    </source>
</evidence>
<gene>
    <name evidence="3" type="ORF">C8A05DRAFT_38570</name>
</gene>
<evidence type="ECO:0000259" key="2">
    <source>
        <dbReference type="Pfam" id="PF24883"/>
    </source>
</evidence>
<organism evidence="3 4">
    <name type="scientific">Staphylotrichum tortipilum</name>
    <dbReference type="NCBI Taxonomy" id="2831512"/>
    <lineage>
        <taxon>Eukaryota</taxon>
        <taxon>Fungi</taxon>
        <taxon>Dikarya</taxon>
        <taxon>Ascomycota</taxon>
        <taxon>Pezizomycotina</taxon>
        <taxon>Sordariomycetes</taxon>
        <taxon>Sordariomycetidae</taxon>
        <taxon>Sordariales</taxon>
        <taxon>Chaetomiaceae</taxon>
        <taxon>Staphylotrichum</taxon>
    </lineage>
</organism>
<accession>A0AAN6MCK1</accession>
<dbReference type="InterPro" id="IPR056884">
    <property type="entry name" value="NPHP3-like_N"/>
</dbReference>
<evidence type="ECO:0000313" key="3">
    <source>
        <dbReference type="EMBL" id="KAK3897852.1"/>
    </source>
</evidence>
<dbReference type="Pfam" id="PF24883">
    <property type="entry name" value="NPHP3_N"/>
    <property type="match status" value="1"/>
</dbReference>
<dbReference type="Proteomes" id="UP001303889">
    <property type="component" value="Unassembled WGS sequence"/>
</dbReference>
<reference evidence="3" key="1">
    <citation type="journal article" date="2023" name="Mol. Phylogenet. Evol.">
        <title>Genome-scale phylogeny and comparative genomics of the fungal order Sordariales.</title>
        <authorList>
            <person name="Hensen N."/>
            <person name="Bonometti L."/>
            <person name="Westerberg I."/>
            <person name="Brannstrom I.O."/>
            <person name="Guillou S."/>
            <person name="Cros-Aarteil S."/>
            <person name="Calhoun S."/>
            <person name="Haridas S."/>
            <person name="Kuo A."/>
            <person name="Mondo S."/>
            <person name="Pangilinan J."/>
            <person name="Riley R."/>
            <person name="LaButti K."/>
            <person name="Andreopoulos B."/>
            <person name="Lipzen A."/>
            <person name="Chen C."/>
            <person name="Yan M."/>
            <person name="Daum C."/>
            <person name="Ng V."/>
            <person name="Clum A."/>
            <person name="Steindorff A."/>
            <person name="Ohm R.A."/>
            <person name="Martin F."/>
            <person name="Silar P."/>
            <person name="Natvig D.O."/>
            <person name="Lalanne C."/>
            <person name="Gautier V."/>
            <person name="Ament-Velasquez S.L."/>
            <person name="Kruys A."/>
            <person name="Hutchinson M.I."/>
            <person name="Powell A.J."/>
            <person name="Barry K."/>
            <person name="Miller A.N."/>
            <person name="Grigoriev I.V."/>
            <person name="Debuchy R."/>
            <person name="Gladieux P."/>
            <person name="Hiltunen Thoren M."/>
            <person name="Johannesson H."/>
        </authorList>
    </citation>
    <scope>NUCLEOTIDE SEQUENCE</scope>
    <source>
        <strain evidence="3">CBS 103.79</strain>
    </source>
</reference>
<dbReference type="PANTHER" id="PTHR10039:SF16">
    <property type="entry name" value="GPI INOSITOL-DEACYLASE"/>
    <property type="match status" value="1"/>
</dbReference>
<dbReference type="AlphaFoldDB" id="A0AAN6MCK1"/>